<feature type="domain" description="G" evidence="4">
    <location>
        <begin position="179"/>
        <end position="250"/>
    </location>
</feature>
<evidence type="ECO:0000313" key="6">
    <source>
        <dbReference type="Proteomes" id="UP000054279"/>
    </source>
</evidence>
<protein>
    <submittedName>
        <fullName evidence="5">Unplaced genomic scaffold SPHSTscaffold_94, whole genome shotgun sequence</fullName>
    </submittedName>
</protein>
<feature type="compositionally biased region" description="Polar residues" evidence="3">
    <location>
        <begin position="1"/>
        <end position="17"/>
    </location>
</feature>
<dbReference type="Gene3D" id="1.10.1580.10">
    <property type="match status" value="1"/>
</dbReference>
<proteinExistence type="predicted"/>
<dbReference type="EMBL" id="KN837169">
    <property type="protein sequence ID" value="KIJ37432.1"/>
    <property type="molecule type" value="Genomic_DNA"/>
</dbReference>
<evidence type="ECO:0000256" key="1">
    <source>
        <dbReference type="ARBA" id="ARBA00022741"/>
    </source>
</evidence>
<dbReference type="InterPro" id="IPR006073">
    <property type="entry name" value="GTP-bd"/>
</dbReference>
<dbReference type="AlphaFoldDB" id="A0A0C9V7D3"/>
<name>A0A0C9V7D3_SPHS4</name>
<feature type="region of interest" description="Disordered" evidence="3">
    <location>
        <begin position="428"/>
        <end position="561"/>
    </location>
</feature>
<evidence type="ECO:0000259" key="4">
    <source>
        <dbReference type="Pfam" id="PF01926"/>
    </source>
</evidence>
<dbReference type="GO" id="GO:0005525">
    <property type="term" value="F:GTP binding"/>
    <property type="evidence" value="ECO:0007669"/>
    <property type="project" value="UniProtKB-KW"/>
</dbReference>
<dbReference type="PANTHER" id="PTHR11089:SF30">
    <property type="entry name" value="GUANINE NUCLEOTIDE-BINDING PROTEIN-LIKE 3 HOMOLOG"/>
    <property type="match status" value="1"/>
</dbReference>
<dbReference type="GO" id="GO:0005730">
    <property type="term" value="C:nucleolus"/>
    <property type="evidence" value="ECO:0007669"/>
    <property type="project" value="TreeGrafter"/>
</dbReference>
<evidence type="ECO:0000256" key="2">
    <source>
        <dbReference type="ARBA" id="ARBA00023134"/>
    </source>
</evidence>
<keyword evidence="1" id="KW-0547">Nucleotide-binding</keyword>
<keyword evidence="2" id="KW-0342">GTP-binding</keyword>
<organism evidence="5 6">
    <name type="scientific">Sphaerobolus stellatus (strain SS14)</name>
    <dbReference type="NCBI Taxonomy" id="990650"/>
    <lineage>
        <taxon>Eukaryota</taxon>
        <taxon>Fungi</taxon>
        <taxon>Dikarya</taxon>
        <taxon>Basidiomycota</taxon>
        <taxon>Agaricomycotina</taxon>
        <taxon>Agaricomycetes</taxon>
        <taxon>Phallomycetidae</taxon>
        <taxon>Geastrales</taxon>
        <taxon>Sphaerobolaceae</taxon>
        <taxon>Sphaerobolus</taxon>
    </lineage>
</organism>
<dbReference type="OrthoDB" id="10266128at2759"/>
<gene>
    <name evidence="5" type="ORF">M422DRAFT_69361</name>
</gene>
<dbReference type="Gene3D" id="3.40.50.300">
    <property type="entry name" value="P-loop containing nucleotide triphosphate hydrolases"/>
    <property type="match status" value="1"/>
</dbReference>
<feature type="region of interest" description="Disordered" evidence="3">
    <location>
        <begin position="1"/>
        <end position="24"/>
    </location>
</feature>
<evidence type="ECO:0000256" key="3">
    <source>
        <dbReference type="SAM" id="MobiDB-lite"/>
    </source>
</evidence>
<dbReference type="Pfam" id="PF01926">
    <property type="entry name" value="MMR_HSR1"/>
    <property type="match status" value="1"/>
</dbReference>
<dbReference type="InterPro" id="IPR023179">
    <property type="entry name" value="GTP-bd_ortho_bundle_sf"/>
</dbReference>
<sequence>MSSLQNPHNSRPPTSQKPLPRPQIKPKRLVRPLELEHQPLHVHEDAPVLLNPELPNLGAVLEKADVVLQVLDARDPNAFKLPHIEEIVAKNKHSKLIYVLNKIDLVPRETVSAWLKELRTQHPTFLFRAASTFLPKQPLMDSKAKGKAKESVEDAIGSKALLEYLGQRAQAKKGDEALQVAVVGLTNSGKSAIVNSLASKQVVPIYIMTAATEAWSTTTTRAHEVEVEVSSHKINIVDTPGVSLKNEQEYDADVKIQDMLLRSRGRVDKVKDPVPPVEKIVARANTQDLMVQYNLPAFTKGDTTAFLNGIARAANMLKKGGEPDHLFAGRAVLRDWTTAKLPYYTDAPAVSAEAKVVDEKDLKNLYAKADEKALKEVRSKKEMRKEGGLVLLERGSADTRKVVLDKPFVVEGESDDEDEADFARYIYDEGEDEEDEDEDEDEEDVEEDEDEEDEDEEEEEEEEEEEAPTSKSKSNKRKASKASAPPPKKKVAFAAGIQDAPERKLARNVKSKSRSAPIPGKVLPKPKAKTPGPVKPSNKPKARKEANAGGNDDSYDFNQFF</sequence>
<accession>A0A0C9V7D3</accession>
<dbReference type="Proteomes" id="UP000054279">
    <property type="component" value="Unassembled WGS sequence"/>
</dbReference>
<dbReference type="InterPro" id="IPR027417">
    <property type="entry name" value="P-loop_NTPase"/>
</dbReference>
<dbReference type="HOGENOM" id="CLU_011106_5_1_1"/>
<keyword evidence="6" id="KW-1185">Reference proteome</keyword>
<reference evidence="5 6" key="1">
    <citation type="submission" date="2014-06" db="EMBL/GenBank/DDBJ databases">
        <title>Evolutionary Origins and Diversification of the Mycorrhizal Mutualists.</title>
        <authorList>
            <consortium name="DOE Joint Genome Institute"/>
            <consortium name="Mycorrhizal Genomics Consortium"/>
            <person name="Kohler A."/>
            <person name="Kuo A."/>
            <person name="Nagy L.G."/>
            <person name="Floudas D."/>
            <person name="Copeland A."/>
            <person name="Barry K.W."/>
            <person name="Cichocki N."/>
            <person name="Veneault-Fourrey C."/>
            <person name="LaButti K."/>
            <person name="Lindquist E.A."/>
            <person name="Lipzen A."/>
            <person name="Lundell T."/>
            <person name="Morin E."/>
            <person name="Murat C."/>
            <person name="Riley R."/>
            <person name="Ohm R."/>
            <person name="Sun H."/>
            <person name="Tunlid A."/>
            <person name="Henrissat B."/>
            <person name="Grigoriev I.V."/>
            <person name="Hibbett D.S."/>
            <person name="Martin F."/>
        </authorList>
    </citation>
    <scope>NUCLEOTIDE SEQUENCE [LARGE SCALE GENOMIC DNA]</scope>
    <source>
        <strain evidence="5 6">SS14</strain>
    </source>
</reference>
<dbReference type="SUPFAM" id="SSF52540">
    <property type="entry name" value="P-loop containing nucleoside triphosphate hydrolases"/>
    <property type="match status" value="1"/>
</dbReference>
<dbReference type="PANTHER" id="PTHR11089">
    <property type="entry name" value="GTP-BINDING PROTEIN-RELATED"/>
    <property type="match status" value="1"/>
</dbReference>
<dbReference type="InterPro" id="IPR050755">
    <property type="entry name" value="TRAFAC_YlqF/YawG_RiboMat"/>
</dbReference>
<evidence type="ECO:0000313" key="5">
    <source>
        <dbReference type="EMBL" id="KIJ37432.1"/>
    </source>
</evidence>
<feature type="compositionally biased region" description="Acidic residues" evidence="3">
    <location>
        <begin position="428"/>
        <end position="467"/>
    </location>
</feature>